<organism evidence="1">
    <name type="scientific">Anguilla anguilla</name>
    <name type="common">European freshwater eel</name>
    <name type="synonym">Muraena anguilla</name>
    <dbReference type="NCBI Taxonomy" id="7936"/>
    <lineage>
        <taxon>Eukaryota</taxon>
        <taxon>Metazoa</taxon>
        <taxon>Chordata</taxon>
        <taxon>Craniata</taxon>
        <taxon>Vertebrata</taxon>
        <taxon>Euteleostomi</taxon>
        <taxon>Actinopterygii</taxon>
        <taxon>Neopterygii</taxon>
        <taxon>Teleostei</taxon>
        <taxon>Anguilliformes</taxon>
        <taxon>Anguillidae</taxon>
        <taxon>Anguilla</taxon>
    </lineage>
</organism>
<evidence type="ECO:0000313" key="1">
    <source>
        <dbReference type="EMBL" id="JAH17613.1"/>
    </source>
</evidence>
<reference evidence="1" key="2">
    <citation type="journal article" date="2015" name="Fish Shellfish Immunol.">
        <title>Early steps in the European eel (Anguilla anguilla)-Vibrio vulnificus interaction in the gills: Role of the RtxA13 toxin.</title>
        <authorList>
            <person name="Callol A."/>
            <person name="Pajuelo D."/>
            <person name="Ebbesson L."/>
            <person name="Teles M."/>
            <person name="MacKenzie S."/>
            <person name="Amaro C."/>
        </authorList>
    </citation>
    <scope>NUCLEOTIDE SEQUENCE</scope>
</reference>
<reference evidence="1" key="1">
    <citation type="submission" date="2014-11" db="EMBL/GenBank/DDBJ databases">
        <authorList>
            <person name="Amaro Gonzalez C."/>
        </authorList>
    </citation>
    <scope>NUCLEOTIDE SEQUENCE</scope>
</reference>
<accession>A0A0E9QNF5</accession>
<dbReference type="EMBL" id="GBXM01090964">
    <property type="protein sequence ID" value="JAH17613.1"/>
    <property type="molecule type" value="Transcribed_RNA"/>
</dbReference>
<proteinExistence type="predicted"/>
<protein>
    <submittedName>
        <fullName evidence="1">Uncharacterized protein</fullName>
    </submittedName>
</protein>
<name>A0A0E9QNF5_ANGAN</name>
<dbReference type="AlphaFoldDB" id="A0A0E9QNF5"/>
<sequence>MNVCVRVCERERNVKKCSEWSIKFDEKFKNRPLVSKT</sequence>